<evidence type="ECO:0000256" key="1">
    <source>
        <dbReference type="SAM" id="MobiDB-lite"/>
    </source>
</evidence>
<dbReference type="AlphaFoldDB" id="A0A3P6F0H5"/>
<accession>A0A3P6F0H5</accession>
<sequence>MVFDRNRYHINHILGNCFSFSGKTLVQQPSERESQMDRLKRNMDQKQPLKDRLKRKPVTNS</sequence>
<evidence type="ECO:0000313" key="2">
    <source>
        <dbReference type="EMBL" id="VDD51133.1"/>
    </source>
</evidence>
<feature type="compositionally biased region" description="Basic residues" evidence="1">
    <location>
        <begin position="52"/>
        <end position="61"/>
    </location>
</feature>
<name>A0A3P6F0H5_BRAOL</name>
<organism evidence="2">
    <name type="scientific">Brassica oleracea</name>
    <name type="common">Wild cabbage</name>
    <dbReference type="NCBI Taxonomy" id="3712"/>
    <lineage>
        <taxon>Eukaryota</taxon>
        <taxon>Viridiplantae</taxon>
        <taxon>Streptophyta</taxon>
        <taxon>Embryophyta</taxon>
        <taxon>Tracheophyta</taxon>
        <taxon>Spermatophyta</taxon>
        <taxon>Magnoliopsida</taxon>
        <taxon>eudicotyledons</taxon>
        <taxon>Gunneridae</taxon>
        <taxon>Pentapetalae</taxon>
        <taxon>rosids</taxon>
        <taxon>malvids</taxon>
        <taxon>Brassicales</taxon>
        <taxon>Brassicaceae</taxon>
        <taxon>Brassiceae</taxon>
        <taxon>Brassica</taxon>
    </lineage>
</organism>
<feature type="region of interest" description="Disordered" evidence="1">
    <location>
        <begin position="28"/>
        <end position="61"/>
    </location>
</feature>
<reference evidence="2" key="1">
    <citation type="submission" date="2018-11" db="EMBL/GenBank/DDBJ databases">
        <authorList>
            <consortium name="Genoscope - CEA"/>
            <person name="William W."/>
        </authorList>
    </citation>
    <scope>NUCLEOTIDE SEQUENCE</scope>
</reference>
<feature type="compositionally biased region" description="Basic and acidic residues" evidence="1">
    <location>
        <begin position="30"/>
        <end position="51"/>
    </location>
</feature>
<protein>
    <submittedName>
        <fullName evidence="2">Uncharacterized protein</fullName>
    </submittedName>
</protein>
<dbReference type="EMBL" id="LR031878">
    <property type="protein sequence ID" value="VDD51133.1"/>
    <property type="molecule type" value="Genomic_DNA"/>
</dbReference>
<proteinExistence type="predicted"/>
<gene>
    <name evidence="2" type="ORF">BOLC1T03522H</name>
</gene>
<feature type="non-terminal residue" evidence="2">
    <location>
        <position position="61"/>
    </location>
</feature>